<dbReference type="RefSeq" id="WP_154724956.1">
    <property type="nucleotide sequence ID" value="NZ_CBTK010000254.1"/>
</dbReference>
<accession>A0A7U7GDG3</accession>
<reference evidence="1 2" key="1">
    <citation type="journal article" date="2014" name="ISME J.">
        <title>Candidatus Competibacter-lineage genomes retrieved from metagenomes reveal functional metabolic diversity.</title>
        <authorList>
            <person name="McIlroy S.J."/>
            <person name="Albertsen M."/>
            <person name="Andresen E.K."/>
            <person name="Saunders A.M."/>
            <person name="Kristiansen R."/>
            <person name="Stokholm-Bjerregaard M."/>
            <person name="Nielsen K.L."/>
            <person name="Nielsen P.H."/>
        </authorList>
    </citation>
    <scope>NUCLEOTIDE SEQUENCE [LARGE SCALE GENOMIC DNA]</scope>
    <source>
        <strain evidence="1 2">Run_B_J11</strain>
    </source>
</reference>
<evidence type="ECO:0000313" key="2">
    <source>
        <dbReference type="Proteomes" id="UP000019184"/>
    </source>
</evidence>
<dbReference type="EMBL" id="CBTK010000254">
    <property type="protein sequence ID" value="CDH46207.1"/>
    <property type="molecule type" value="Genomic_DNA"/>
</dbReference>
<dbReference type="Proteomes" id="UP000019184">
    <property type="component" value="Unassembled WGS sequence"/>
</dbReference>
<sequence>MTITTQIHQIYTVCPHCKRPVVVQPDQLRAQCLEHGQVVPMRSAIANQPLPPPAQPAAIAATPIWAV</sequence>
<protein>
    <submittedName>
        <fullName evidence="1">Uncharacterized protein</fullName>
    </submittedName>
</protein>
<keyword evidence="2" id="KW-1185">Reference proteome</keyword>
<organism evidence="1 2">
    <name type="scientific">Candidatus Contendobacter odensis Run_B_J11</name>
    <dbReference type="NCBI Taxonomy" id="1400861"/>
    <lineage>
        <taxon>Bacteria</taxon>
        <taxon>Pseudomonadati</taxon>
        <taxon>Pseudomonadota</taxon>
        <taxon>Gammaproteobacteria</taxon>
        <taxon>Candidatus Competibacteraceae</taxon>
        <taxon>Candidatus Contendibacter</taxon>
    </lineage>
</organism>
<evidence type="ECO:0000313" key="1">
    <source>
        <dbReference type="EMBL" id="CDH46207.1"/>
    </source>
</evidence>
<comment type="caution">
    <text evidence="1">The sequence shown here is derived from an EMBL/GenBank/DDBJ whole genome shotgun (WGS) entry which is preliminary data.</text>
</comment>
<proteinExistence type="predicted"/>
<name>A0A7U7GDG3_9GAMM</name>
<gene>
    <name evidence="1" type="ORF">BN874_40003</name>
</gene>
<dbReference type="AlphaFoldDB" id="A0A7U7GDG3"/>